<evidence type="ECO:0000313" key="2">
    <source>
        <dbReference type="EMBL" id="MDN3571795.1"/>
    </source>
</evidence>
<protein>
    <submittedName>
        <fullName evidence="2">Uncharacterized protein</fullName>
    </submittedName>
</protein>
<accession>A0ABT8AQC4</accession>
<keyword evidence="3" id="KW-1185">Reference proteome</keyword>
<feature type="transmembrane region" description="Helical" evidence="1">
    <location>
        <begin position="35"/>
        <end position="59"/>
    </location>
</feature>
<evidence type="ECO:0000313" key="3">
    <source>
        <dbReference type="Proteomes" id="UP001244297"/>
    </source>
</evidence>
<keyword evidence="1" id="KW-0812">Transmembrane</keyword>
<dbReference type="Proteomes" id="UP001244297">
    <property type="component" value="Unassembled WGS sequence"/>
</dbReference>
<name>A0ABT8AQC4_9HYPH</name>
<reference evidence="3" key="1">
    <citation type="journal article" date="2019" name="Int. J. Syst. Evol. Microbiol.">
        <title>The Global Catalogue of Microorganisms (GCM) 10K type strain sequencing project: providing services to taxonomists for standard genome sequencing and annotation.</title>
        <authorList>
            <consortium name="The Broad Institute Genomics Platform"/>
            <consortium name="The Broad Institute Genome Sequencing Center for Infectious Disease"/>
            <person name="Wu L."/>
            <person name="Ma J."/>
        </authorList>
    </citation>
    <scope>NUCLEOTIDE SEQUENCE [LARGE SCALE GENOMIC DNA]</scope>
    <source>
        <strain evidence="3">CECT 7806</strain>
    </source>
</reference>
<keyword evidence="1" id="KW-1133">Transmembrane helix</keyword>
<gene>
    <name evidence="2" type="ORF">QWZ18_14315</name>
</gene>
<comment type="caution">
    <text evidence="2">The sequence shown here is derived from an EMBL/GenBank/DDBJ whole genome shotgun (WGS) entry which is preliminary data.</text>
</comment>
<organism evidence="2 3">
    <name type="scientific">Methylobacterium longum</name>
    <dbReference type="NCBI Taxonomy" id="767694"/>
    <lineage>
        <taxon>Bacteria</taxon>
        <taxon>Pseudomonadati</taxon>
        <taxon>Pseudomonadota</taxon>
        <taxon>Alphaproteobacteria</taxon>
        <taxon>Hyphomicrobiales</taxon>
        <taxon>Methylobacteriaceae</taxon>
        <taxon>Methylobacterium</taxon>
    </lineage>
</organism>
<keyword evidence="1" id="KW-0472">Membrane</keyword>
<dbReference type="EMBL" id="JAUFPT010000046">
    <property type="protein sequence ID" value="MDN3571795.1"/>
    <property type="molecule type" value="Genomic_DNA"/>
</dbReference>
<sequence>MKWLLAVLLILGAGLIAWGLVITSGRGSADERVGGAIPIMAGVGFIVLALIITGVWTFVRA</sequence>
<proteinExistence type="predicted"/>
<dbReference type="RefSeq" id="WP_238291809.1">
    <property type="nucleotide sequence ID" value="NZ_BPQS01000046.1"/>
</dbReference>
<evidence type="ECO:0000256" key="1">
    <source>
        <dbReference type="SAM" id="Phobius"/>
    </source>
</evidence>